<gene>
    <name evidence="9" type="ORF">X797_010952</name>
</gene>
<dbReference type="Gene3D" id="2.60.40.420">
    <property type="entry name" value="Cupredoxins - blue copper proteins"/>
    <property type="match status" value="3"/>
</dbReference>
<dbReference type="GO" id="GO:0016491">
    <property type="term" value="F:oxidoreductase activity"/>
    <property type="evidence" value="ECO:0007669"/>
    <property type="project" value="UniProtKB-KW"/>
</dbReference>
<dbReference type="PANTHER" id="PTHR11709">
    <property type="entry name" value="MULTI-COPPER OXIDASE"/>
    <property type="match status" value="1"/>
</dbReference>
<dbReference type="Pfam" id="PF07732">
    <property type="entry name" value="Cu-oxidase_3"/>
    <property type="match status" value="1"/>
</dbReference>
<dbReference type="InterPro" id="IPR008972">
    <property type="entry name" value="Cupredoxin"/>
</dbReference>
<dbReference type="CDD" id="cd13854">
    <property type="entry name" value="CuRO_1_MaLCC_like"/>
    <property type="match status" value="1"/>
</dbReference>
<dbReference type="HOGENOM" id="CLU_006504_3_2_1"/>
<dbReference type="InterPro" id="IPR011706">
    <property type="entry name" value="Cu-oxidase_C"/>
</dbReference>
<proteinExistence type="inferred from homology"/>
<sequence length="563" mass="62888">MLVKAVTIVTAYILGATAFAPSRFDRRSPSPCSGNTPADRSAWCSYSIKTDYTREVPDTGVTREYWLDIVDIIAAPDGVSRPAMAANGTIPGPTLFADWGDTVIVHVKNSLHTSKNGTSIHFHGIRQLFNNQNDGVVSMTQCPTPVNDTITYTWRAMQYGSTWYHSHFGLQAWEGVFGGIVINGPATANYDEDLGPLFLNDWDHATANQRSTVHRTDFLTPPLGTGLINGTNTYGNTGQRLNIRFEANKTYRLRLVNAAIISHFKFMIDNHDMTIIAHDLVPVKPYTVKILDITMGQRYDILVTANQAATARQFWMRSIPLGLCGDPNWKFNDIRAIVHYDDNWTQPSTLPYFYSQLCGDQTMNAVPYIAENVQQPDVSVSETTSFDKIDGIWYWTLKDAPMLIDWHDPTLSKILRHETTFQKNDSVIELPEANKTFYLVIKNPLFVAHPIHLHGHDFFVLGQGVGPYLPGISPLKTKNPPRRDTALLPGSGYLVIGFVTDNPGVWLMHCHIGYHVDMGFSLQIIERANEIPAIINQDELNAGCAAWSSFQQSNNIIQDDSGV</sequence>
<keyword evidence="3" id="KW-0560">Oxidoreductase</keyword>
<dbReference type="InterPro" id="IPR001117">
    <property type="entry name" value="Cu-oxidase_2nd"/>
</dbReference>
<feature type="domain" description="Plastocyanin-like" evidence="8">
    <location>
        <begin position="75"/>
        <end position="185"/>
    </location>
</feature>
<keyword evidence="4" id="KW-0186">Copper</keyword>
<accession>A0A014P3F5</accession>
<evidence type="ECO:0000256" key="1">
    <source>
        <dbReference type="ARBA" id="ARBA00010609"/>
    </source>
</evidence>
<evidence type="ECO:0000256" key="2">
    <source>
        <dbReference type="ARBA" id="ARBA00022723"/>
    </source>
</evidence>
<dbReference type="eggNOG" id="KOG1263">
    <property type="taxonomic scope" value="Eukaryota"/>
</dbReference>
<protein>
    <submittedName>
        <fullName evidence="9">Multicopper oxidase</fullName>
    </submittedName>
</protein>
<dbReference type="Pfam" id="PF00394">
    <property type="entry name" value="Cu-oxidase"/>
    <property type="match status" value="1"/>
</dbReference>
<evidence type="ECO:0000259" key="8">
    <source>
        <dbReference type="Pfam" id="PF07732"/>
    </source>
</evidence>
<dbReference type="InterPro" id="IPR011707">
    <property type="entry name" value="Cu-oxidase-like_N"/>
</dbReference>
<dbReference type="Proteomes" id="UP000030151">
    <property type="component" value="Unassembled WGS sequence"/>
</dbReference>
<dbReference type="Pfam" id="PF07731">
    <property type="entry name" value="Cu-oxidase_2"/>
    <property type="match status" value="1"/>
</dbReference>
<keyword evidence="5" id="KW-0732">Signal</keyword>
<dbReference type="SUPFAM" id="SSF49503">
    <property type="entry name" value="Cupredoxins"/>
    <property type="match status" value="3"/>
</dbReference>
<dbReference type="OrthoDB" id="2121828at2759"/>
<reference evidence="9 10" key="1">
    <citation type="submission" date="2014-02" db="EMBL/GenBank/DDBJ databases">
        <title>The genome sequence of the entomopathogenic fungus Metarhizium robertsii ARSEF 2575.</title>
        <authorList>
            <person name="Giuliano Garisto Donzelli B."/>
            <person name="Roe B.A."/>
            <person name="Macmil S.L."/>
            <person name="Krasnoff S.B."/>
            <person name="Gibson D.M."/>
        </authorList>
    </citation>
    <scope>NUCLEOTIDE SEQUENCE [LARGE SCALE GENOMIC DNA]</scope>
    <source>
        <strain evidence="9 10">ARSEF 2575</strain>
    </source>
</reference>
<dbReference type="AlphaFoldDB" id="A0A014P3F5"/>
<organism evidence="9 10">
    <name type="scientific">Metarhizium robertsii</name>
    <dbReference type="NCBI Taxonomy" id="568076"/>
    <lineage>
        <taxon>Eukaryota</taxon>
        <taxon>Fungi</taxon>
        <taxon>Dikarya</taxon>
        <taxon>Ascomycota</taxon>
        <taxon>Pezizomycotina</taxon>
        <taxon>Sordariomycetes</taxon>
        <taxon>Hypocreomycetidae</taxon>
        <taxon>Hypocreales</taxon>
        <taxon>Clavicipitaceae</taxon>
        <taxon>Metarhizium</taxon>
    </lineage>
</organism>
<dbReference type="GO" id="GO:0005507">
    <property type="term" value="F:copper ion binding"/>
    <property type="evidence" value="ECO:0007669"/>
    <property type="project" value="InterPro"/>
</dbReference>
<evidence type="ECO:0000259" key="7">
    <source>
        <dbReference type="Pfam" id="PF07731"/>
    </source>
</evidence>
<feature type="domain" description="Plastocyanin-like" evidence="7">
    <location>
        <begin position="412"/>
        <end position="528"/>
    </location>
</feature>
<evidence type="ECO:0000256" key="3">
    <source>
        <dbReference type="ARBA" id="ARBA00023002"/>
    </source>
</evidence>
<dbReference type="PANTHER" id="PTHR11709:SF502">
    <property type="entry name" value="MULTICOPPER OXIDASE"/>
    <property type="match status" value="1"/>
</dbReference>
<evidence type="ECO:0000313" key="9">
    <source>
        <dbReference type="EMBL" id="EXU95947.1"/>
    </source>
</evidence>
<dbReference type="FunFam" id="2.60.40.420:FF:000021">
    <property type="entry name" value="Extracellular dihydrogeodin oxidase/laccase"/>
    <property type="match status" value="1"/>
</dbReference>
<comment type="caution">
    <text evidence="9">The sequence shown here is derived from an EMBL/GenBank/DDBJ whole genome shotgun (WGS) entry which is preliminary data.</text>
</comment>
<dbReference type="CDD" id="cd13901">
    <property type="entry name" value="CuRO_3_MaLCC_like"/>
    <property type="match status" value="1"/>
</dbReference>
<evidence type="ECO:0000256" key="5">
    <source>
        <dbReference type="SAM" id="SignalP"/>
    </source>
</evidence>
<feature type="chain" id="PRO_5001472874" evidence="5">
    <location>
        <begin position="19"/>
        <end position="563"/>
    </location>
</feature>
<comment type="similarity">
    <text evidence="1">Belongs to the multicopper oxidase family.</text>
</comment>
<feature type="signal peptide" evidence="5">
    <location>
        <begin position="1"/>
        <end position="18"/>
    </location>
</feature>
<evidence type="ECO:0000259" key="6">
    <source>
        <dbReference type="Pfam" id="PF00394"/>
    </source>
</evidence>
<feature type="domain" description="Plastocyanin-like" evidence="6">
    <location>
        <begin position="196"/>
        <end position="322"/>
    </location>
</feature>
<dbReference type="FunFam" id="2.60.40.420:FF:000045">
    <property type="entry name" value="Laccase 2"/>
    <property type="match status" value="1"/>
</dbReference>
<evidence type="ECO:0000313" key="10">
    <source>
        <dbReference type="Proteomes" id="UP000030151"/>
    </source>
</evidence>
<name>A0A014P3F5_9HYPO</name>
<dbReference type="EMBL" id="JELW01000059">
    <property type="protein sequence ID" value="EXU95947.1"/>
    <property type="molecule type" value="Genomic_DNA"/>
</dbReference>
<keyword evidence="2" id="KW-0479">Metal-binding</keyword>
<dbReference type="InterPro" id="IPR045087">
    <property type="entry name" value="Cu-oxidase_fam"/>
</dbReference>
<evidence type="ECO:0000256" key="4">
    <source>
        <dbReference type="ARBA" id="ARBA00023008"/>
    </source>
</evidence>